<dbReference type="NCBIfam" id="NF041859">
    <property type="entry name" value="silencer_MvaTU"/>
    <property type="match status" value="1"/>
</dbReference>
<proteinExistence type="predicted"/>
<dbReference type="Proteomes" id="UP000542695">
    <property type="component" value="Unassembled WGS sequence"/>
</dbReference>
<dbReference type="Pfam" id="PF22055">
    <property type="entry name" value="MvaT_DBD"/>
    <property type="match status" value="1"/>
</dbReference>
<reference evidence="4 5" key="1">
    <citation type="submission" date="2020-04" db="EMBL/GenBank/DDBJ databases">
        <title>Molecular characterization of pseudomonads from Agaricus bisporus reveal novel blotch 2 pathogens in Western Europe.</title>
        <authorList>
            <person name="Taparia T."/>
            <person name="Krijger M."/>
            <person name="Haynes E."/>
            <person name="Elpinstone J.G."/>
            <person name="Noble R."/>
            <person name="Van Der Wolf J."/>
        </authorList>
    </citation>
    <scope>NUCLEOTIDE SEQUENCE [LARGE SCALE GENOMIC DNA]</scope>
    <source>
        <strain evidence="4 5">P7765</strain>
    </source>
</reference>
<feature type="domain" description="MvaT DNA-binding" evidence="3">
    <location>
        <begin position="82"/>
        <end position="118"/>
    </location>
</feature>
<evidence type="ECO:0000256" key="2">
    <source>
        <dbReference type="SAM" id="MobiDB-lite"/>
    </source>
</evidence>
<dbReference type="AlphaFoldDB" id="A0A7Y8D497"/>
<organism evidence="4 5">
    <name type="scientific">Pseudomonas putida</name>
    <name type="common">Arthrobacter siderocapsulatus</name>
    <dbReference type="NCBI Taxonomy" id="303"/>
    <lineage>
        <taxon>Bacteria</taxon>
        <taxon>Pseudomonadati</taxon>
        <taxon>Pseudomonadota</taxon>
        <taxon>Gammaproteobacteria</taxon>
        <taxon>Pseudomonadales</taxon>
        <taxon>Pseudomonadaceae</taxon>
        <taxon>Pseudomonas</taxon>
    </lineage>
</organism>
<feature type="region of interest" description="Disordered" evidence="2">
    <location>
        <begin position="66"/>
        <end position="98"/>
    </location>
</feature>
<dbReference type="RefSeq" id="WP_177011372.1">
    <property type="nucleotide sequence ID" value="NZ_JACARV010000131.1"/>
</dbReference>
<keyword evidence="1" id="KW-0175">Coiled coil</keyword>
<evidence type="ECO:0000256" key="1">
    <source>
        <dbReference type="SAM" id="Coils"/>
    </source>
</evidence>
<dbReference type="EMBL" id="JACARV010000131">
    <property type="protein sequence ID" value="NWC84215.1"/>
    <property type="molecule type" value="Genomic_DNA"/>
</dbReference>
<sequence>MSLINEYRATEEAIKELQDRLNNMKDNDELKKEMEFEEKLRNLMGEYGKSLRDIIALMDPDRLKKNRVSAPAATTRRTRNTKRYTNPHNNEEILTKGGNHRTLKEWKAKWGAEEVESWAVII</sequence>
<accession>A0A7Y8D497</accession>
<name>A0A7Y8D497_PSEPU</name>
<protein>
    <submittedName>
        <fullName evidence="4">H-NS histone</fullName>
    </submittedName>
</protein>
<dbReference type="NCBIfam" id="NF041860">
    <property type="entry name" value="silencer_MvaT"/>
    <property type="match status" value="1"/>
</dbReference>
<evidence type="ECO:0000313" key="5">
    <source>
        <dbReference type="Proteomes" id="UP000542695"/>
    </source>
</evidence>
<evidence type="ECO:0000313" key="4">
    <source>
        <dbReference type="EMBL" id="NWC84215.1"/>
    </source>
</evidence>
<evidence type="ECO:0000259" key="3">
    <source>
        <dbReference type="Pfam" id="PF22055"/>
    </source>
</evidence>
<feature type="coiled-coil region" evidence="1">
    <location>
        <begin position="7"/>
        <end position="34"/>
    </location>
</feature>
<comment type="caution">
    <text evidence="4">The sequence shown here is derived from an EMBL/GenBank/DDBJ whole genome shotgun (WGS) entry which is preliminary data.</text>
</comment>
<dbReference type="InterPro" id="IPR035616">
    <property type="entry name" value="MvaT_DBD"/>
</dbReference>
<gene>
    <name evidence="4" type="ORF">HX798_28605</name>
</gene>